<dbReference type="Pfam" id="PF00501">
    <property type="entry name" value="AMP-binding"/>
    <property type="match status" value="1"/>
</dbReference>
<dbReference type="InterPro" id="IPR015890">
    <property type="entry name" value="Chorismate_C"/>
</dbReference>
<dbReference type="InterPro" id="IPR045851">
    <property type="entry name" value="AMP-bd_C_sf"/>
</dbReference>
<proteinExistence type="predicted"/>
<evidence type="ECO:0000313" key="7">
    <source>
        <dbReference type="EMBL" id="CAE6706508.1"/>
    </source>
</evidence>
<dbReference type="Pfam" id="PF13193">
    <property type="entry name" value="AMP-binding_C"/>
    <property type="match status" value="1"/>
</dbReference>
<dbReference type="FunFam" id="2.30.38.10:FF:000003">
    <property type="entry name" value="Vibriobactin-specific 2,3-dihydroxybenzoate-AMP ligase"/>
    <property type="match status" value="1"/>
</dbReference>
<dbReference type="Gene3D" id="2.30.38.10">
    <property type="entry name" value="Luciferase, Domain 3"/>
    <property type="match status" value="1"/>
</dbReference>
<dbReference type="InterPro" id="IPR019999">
    <property type="entry name" value="Anth_synth_I-like"/>
</dbReference>
<organism evidence="7">
    <name type="scientific">Xanthomonas arboricola pv. corylina</name>
    <dbReference type="NCBI Taxonomy" id="487821"/>
    <lineage>
        <taxon>Bacteria</taxon>
        <taxon>Pseudomonadati</taxon>
        <taxon>Pseudomonadota</taxon>
        <taxon>Gammaproteobacteria</taxon>
        <taxon>Lysobacterales</taxon>
        <taxon>Lysobacteraceae</taxon>
        <taxon>Xanthomonas</taxon>
    </lineage>
</organism>
<evidence type="ECO:0000256" key="1">
    <source>
        <dbReference type="ARBA" id="ARBA00004924"/>
    </source>
</evidence>
<dbReference type="Pfam" id="PF00425">
    <property type="entry name" value="Chorismate_bind"/>
    <property type="match status" value="1"/>
</dbReference>
<dbReference type="PRINTS" id="PR00095">
    <property type="entry name" value="ANTSNTHASEI"/>
</dbReference>
<dbReference type="GO" id="GO:0016833">
    <property type="term" value="F:oxo-acid-lyase activity"/>
    <property type="evidence" value="ECO:0007669"/>
    <property type="project" value="InterPro"/>
</dbReference>
<keyword evidence="2 7" id="KW-0436">Ligase</keyword>
<dbReference type="Proteomes" id="UP000835287">
    <property type="component" value="Chromosome"/>
</dbReference>
<feature type="domain" description="AMP-dependent synthetase/ligase" evidence="4">
    <location>
        <begin position="30"/>
        <end position="394"/>
    </location>
</feature>
<accession>A0A2S7C4X6</accession>
<dbReference type="EMBL" id="HG992341">
    <property type="protein sequence ID" value="CAE6706527.1"/>
    <property type="molecule type" value="Genomic_DNA"/>
</dbReference>
<dbReference type="EMBL" id="HG992338">
    <property type="protein sequence ID" value="CAE6701844.1"/>
    <property type="molecule type" value="Genomic_DNA"/>
</dbReference>
<sequence>MNAVSSNPLADATSACGQSEPHPALGECLRRWAHLHASRTALVDEESRMSFADLDRRVDRLAAGLHALGLRSGDRAMLQLPNGMGFVTACFALLRLGVIPVLAMPTQRAHDIDALCRLAEPVAYFVPDQVGGFDYRPLAAQMAQAHPCLRAVVIDGEPGPQAPGTYALATLEGEPQPWPIPAPGDTALLLLSGGTTGVPKLIARTHRDYAYNFSASAELCGLDETTVYLAVLPIAHNFTLACPGILGTLARGGTVVLSRSASCDEAMPLIERERVTHVALVPPLAQLWVQARDWEDSDLSSLRLVQIGGSRLEPALARRVPDALGPLQQVFGMAEGLLCYTRLDDPADTILHTQGRPLSPQDQIRIVDEHEQQVPPGQVGQLLTRGPYTIASYYRASEQHATSFTRDGYYRTGDLVRQDPAGNLIVEGRIKEQIQRGGEKISTAEVEYALGQLAGVGAAVVVGVPDALLGERICAFVQPSDGGIDTASLREVLRAQGLSAFKLPDQAETIAAWPLTPVGKIDKQRLIAIAQERRASASEAPPPTAARYAERSIAVTTPPLELATRLAATLESRHYTLYEHGDECSIGLEAVLKVMIEPDGTVRRSDAALGPASSPCAGLAQALAGIPFDGWRASGRADFELAHLMHGLGGSPGSRPLLTLSIPRAEIRLRPGQALLRALDAADLDGLQAQVLAQDAASEPPPGQPVQLAVDTHAGEEHLYKQQVAAALAEMHAHAYQKVILSRTVEAPADLDLVASYLAGRRCNTPARSFLLRDDDFQAYGFSPETVVEIDALGRVSTQPLAGTRARCGDSAENERLRRELLADPKEIAEHAVSVKLALQEMALVCSPDSLGVSEFMEVSCRGSVQHLASRVSGRLAPGRDAWSAFETLFPAVTASGIPKREALDSIRRHEAAPRGLYSGCVLLVDSDGAMDAALVLRAVYRHGERCWLQAGAGLVPSSTPEREWTETCEKLASVACHLRRRPLPDDAN</sequence>
<name>A0A2S7C4X6_9XANT</name>
<evidence type="ECO:0000256" key="2">
    <source>
        <dbReference type="ARBA" id="ARBA00022598"/>
    </source>
</evidence>
<protein>
    <submittedName>
        <fullName evidence="7">2-succinylbenzoate--CoA ligase</fullName>
    </submittedName>
</protein>
<dbReference type="PANTHER" id="PTHR43767">
    <property type="entry name" value="LONG-CHAIN-FATTY-ACID--COA LIGASE"/>
    <property type="match status" value="1"/>
</dbReference>
<dbReference type="InterPro" id="IPR050237">
    <property type="entry name" value="ATP-dep_AMP-bd_enzyme"/>
</dbReference>
<dbReference type="InterPro" id="IPR000873">
    <property type="entry name" value="AMP-dep_synth/lig_dom"/>
</dbReference>
<evidence type="ECO:0000259" key="3">
    <source>
        <dbReference type="Pfam" id="PF00425"/>
    </source>
</evidence>
<evidence type="ECO:0000313" key="8">
    <source>
        <dbReference type="Proteomes" id="UP000835287"/>
    </source>
</evidence>
<dbReference type="SUPFAM" id="SSF56801">
    <property type="entry name" value="Acetyl-CoA synthetase-like"/>
    <property type="match status" value="1"/>
</dbReference>
<dbReference type="SUPFAM" id="SSF56322">
    <property type="entry name" value="ADC synthase"/>
    <property type="match status" value="1"/>
</dbReference>
<evidence type="ECO:0000259" key="4">
    <source>
        <dbReference type="Pfam" id="PF00501"/>
    </source>
</evidence>
<dbReference type="FunFam" id="3.40.50.980:FF:000003">
    <property type="entry name" value="Vibriobactin-specific 2,3-dihydroxybenzoate-AMP ligase"/>
    <property type="match status" value="1"/>
</dbReference>
<comment type="pathway">
    <text evidence="1">Siderophore biosynthesis.</text>
</comment>
<reference evidence="7 8" key="1">
    <citation type="submission" date="2021-02" db="EMBL/GenBank/DDBJ databases">
        <authorList>
            <person name="Pothier F. J."/>
        </authorList>
    </citation>
    <scope>NUCLEOTIDE SEQUENCE</scope>
    <source>
        <strain evidence="6 8">301</strain>
        <strain evidence="7">CFBP 1159</strain>
    </source>
</reference>
<dbReference type="Gene3D" id="3.60.120.10">
    <property type="entry name" value="Anthranilate synthase"/>
    <property type="match status" value="1"/>
</dbReference>
<dbReference type="AlphaFoldDB" id="A0A2S7C4X6"/>
<evidence type="ECO:0000313" key="6">
    <source>
        <dbReference type="EMBL" id="CAE6701844.1"/>
    </source>
</evidence>
<dbReference type="InterPro" id="IPR025110">
    <property type="entry name" value="AMP-bd_C"/>
</dbReference>
<dbReference type="InterPro" id="IPR020845">
    <property type="entry name" value="AMP-binding_CS"/>
</dbReference>
<dbReference type="PANTHER" id="PTHR43767:SF1">
    <property type="entry name" value="NONRIBOSOMAL PEPTIDE SYNTHASE PES1 (EUROFUNG)-RELATED"/>
    <property type="match status" value="1"/>
</dbReference>
<dbReference type="PROSITE" id="PS00455">
    <property type="entry name" value="AMP_BINDING"/>
    <property type="match status" value="1"/>
</dbReference>
<dbReference type="Gene3D" id="3.40.50.980">
    <property type="match status" value="2"/>
</dbReference>
<dbReference type="InterPro" id="IPR005801">
    <property type="entry name" value="ADC_synthase"/>
</dbReference>
<keyword evidence="8" id="KW-1185">Reference proteome</keyword>
<dbReference type="Proteomes" id="UP000835243">
    <property type="component" value="Chromosome"/>
</dbReference>
<dbReference type="GO" id="GO:0016878">
    <property type="term" value="F:acid-thiol ligase activity"/>
    <property type="evidence" value="ECO:0007669"/>
    <property type="project" value="UniProtKB-ARBA"/>
</dbReference>
<dbReference type="RefSeq" id="WP_050570541.1">
    <property type="nucleotide sequence ID" value="NZ_CP076619.1"/>
</dbReference>
<dbReference type="GO" id="GO:0008909">
    <property type="term" value="F:isochorismate synthase activity"/>
    <property type="evidence" value="ECO:0007669"/>
    <property type="project" value="InterPro"/>
</dbReference>
<evidence type="ECO:0000259" key="5">
    <source>
        <dbReference type="Pfam" id="PF13193"/>
    </source>
</evidence>
<feature type="domain" description="AMP-binding enzyme C-terminal" evidence="5">
    <location>
        <begin position="445"/>
        <end position="520"/>
    </location>
</feature>
<dbReference type="NCBIfam" id="TIGR03494">
    <property type="entry name" value="salicyl_syn"/>
    <property type="match status" value="1"/>
</dbReference>
<dbReference type="InterPro" id="IPR019996">
    <property type="entry name" value="Salicylate_synthase"/>
</dbReference>
<dbReference type="EMBL" id="HG992338">
    <property type="protein sequence ID" value="CAE6701859.1"/>
    <property type="molecule type" value="Genomic_DNA"/>
</dbReference>
<dbReference type="EMBL" id="HG992341">
    <property type="protein sequence ID" value="CAE6706508.1"/>
    <property type="molecule type" value="Genomic_DNA"/>
</dbReference>
<dbReference type="Gene3D" id="3.30.300.30">
    <property type="match status" value="1"/>
</dbReference>
<gene>
    <name evidence="7" type="primary">menE</name>
    <name evidence="7" type="ORF">CFBP1159_05710</name>
    <name evidence="6" type="ORF">XAC301_04560</name>
</gene>
<feature type="domain" description="Chorismate-utilising enzyme C-terminal" evidence="3">
    <location>
        <begin position="719"/>
        <end position="971"/>
    </location>
</feature>